<keyword evidence="1" id="KW-0472">Membrane</keyword>
<comment type="caution">
    <text evidence="2">The sequence shown here is derived from an EMBL/GenBank/DDBJ whole genome shotgun (WGS) entry which is preliminary data.</text>
</comment>
<sequence>MCSLQIQYFCVPKRKLLKLNSQGIKAKNFINPSLSSSPASLVLSLRSLNRYLSTPKLRQVKQQWALLSFCSWLWQSLLVLHINSAIDLKKWPFLSKMCKNAASSSRTTMGAAVVLLLAVAIAAGAAYQLGYLDIYIEQAKLKINEAQSKQQ</sequence>
<keyword evidence="3" id="KW-1185">Reference proteome</keyword>
<feature type="transmembrane region" description="Helical" evidence="1">
    <location>
        <begin position="107"/>
        <end position="127"/>
    </location>
</feature>
<proteinExistence type="predicted"/>
<evidence type="ECO:0000313" key="3">
    <source>
        <dbReference type="Proteomes" id="UP001201812"/>
    </source>
</evidence>
<name>A0AAD4QZJ5_9BILA</name>
<keyword evidence="1" id="KW-0812">Transmembrane</keyword>
<dbReference type="Proteomes" id="UP001201812">
    <property type="component" value="Unassembled WGS sequence"/>
</dbReference>
<dbReference type="AlphaFoldDB" id="A0AAD4QZJ5"/>
<dbReference type="EMBL" id="JAKKPZ010000053">
    <property type="protein sequence ID" value="KAI1705794.1"/>
    <property type="molecule type" value="Genomic_DNA"/>
</dbReference>
<keyword evidence="1" id="KW-1133">Transmembrane helix</keyword>
<organism evidence="2 3">
    <name type="scientific">Ditylenchus destructor</name>
    <dbReference type="NCBI Taxonomy" id="166010"/>
    <lineage>
        <taxon>Eukaryota</taxon>
        <taxon>Metazoa</taxon>
        <taxon>Ecdysozoa</taxon>
        <taxon>Nematoda</taxon>
        <taxon>Chromadorea</taxon>
        <taxon>Rhabditida</taxon>
        <taxon>Tylenchina</taxon>
        <taxon>Tylenchomorpha</taxon>
        <taxon>Sphaerularioidea</taxon>
        <taxon>Anguinidae</taxon>
        <taxon>Anguininae</taxon>
        <taxon>Ditylenchus</taxon>
    </lineage>
</organism>
<evidence type="ECO:0000313" key="2">
    <source>
        <dbReference type="EMBL" id="KAI1705794.1"/>
    </source>
</evidence>
<evidence type="ECO:0000256" key="1">
    <source>
        <dbReference type="SAM" id="Phobius"/>
    </source>
</evidence>
<feature type="transmembrane region" description="Helical" evidence="1">
    <location>
        <begin position="64"/>
        <end position="86"/>
    </location>
</feature>
<protein>
    <submittedName>
        <fullName evidence="2">Uncharacterized protein</fullName>
    </submittedName>
</protein>
<accession>A0AAD4QZJ5</accession>
<reference evidence="2" key="1">
    <citation type="submission" date="2022-01" db="EMBL/GenBank/DDBJ databases">
        <title>Genome Sequence Resource for Two Populations of Ditylenchus destructor, the Migratory Endoparasitic Phytonematode.</title>
        <authorList>
            <person name="Zhang H."/>
            <person name="Lin R."/>
            <person name="Xie B."/>
        </authorList>
    </citation>
    <scope>NUCLEOTIDE SEQUENCE</scope>
    <source>
        <strain evidence="2">BazhouSP</strain>
    </source>
</reference>
<gene>
    <name evidence="2" type="ORF">DdX_13407</name>
</gene>